<evidence type="ECO:0000313" key="9">
    <source>
        <dbReference type="Proteomes" id="UP000504603"/>
    </source>
</evidence>
<dbReference type="GO" id="GO:0008270">
    <property type="term" value="F:zinc ion binding"/>
    <property type="evidence" value="ECO:0007669"/>
    <property type="project" value="UniProtKB-KW"/>
</dbReference>
<keyword evidence="2" id="KW-0479">Metal-binding</keyword>
<dbReference type="PROSITE" id="PS51036">
    <property type="entry name" value="ZF_A20"/>
    <property type="match status" value="1"/>
</dbReference>
<dbReference type="OrthoDB" id="428577at2759"/>
<comment type="function">
    <text evidence="1">May be involved in environmental stress response.</text>
</comment>
<dbReference type="SUPFAM" id="SSF118310">
    <property type="entry name" value="AN1-like Zinc finger"/>
    <property type="match status" value="1"/>
</dbReference>
<dbReference type="KEGG" id="mcha:111011593"/>
<name>A0A6J1CI30_MOMCH</name>
<dbReference type="Proteomes" id="UP000504603">
    <property type="component" value="Unplaced"/>
</dbReference>
<dbReference type="InterPro" id="IPR035896">
    <property type="entry name" value="AN1-like_Znf"/>
</dbReference>
<feature type="region of interest" description="Disordered" evidence="6">
    <location>
        <begin position="39"/>
        <end position="106"/>
    </location>
</feature>
<evidence type="ECO:0000256" key="2">
    <source>
        <dbReference type="ARBA" id="ARBA00022723"/>
    </source>
</evidence>
<proteinExistence type="predicted"/>
<feature type="compositionally biased region" description="Low complexity" evidence="6">
    <location>
        <begin position="80"/>
        <end position="100"/>
    </location>
</feature>
<keyword evidence="3 5" id="KW-0863">Zinc-finger</keyword>
<dbReference type="InterPro" id="IPR050652">
    <property type="entry name" value="AN1_A20_ZnFinger"/>
</dbReference>
<protein>
    <submittedName>
        <fullName evidence="10">Zinc finger A20 and AN1 domain-containing stress-associated protein 5-like</fullName>
    </submittedName>
</protein>
<feature type="compositionally biased region" description="Basic and acidic residues" evidence="6">
    <location>
        <begin position="39"/>
        <end position="51"/>
    </location>
</feature>
<dbReference type="InterPro" id="IPR000058">
    <property type="entry name" value="Znf_AN1"/>
</dbReference>
<dbReference type="SUPFAM" id="SSF57716">
    <property type="entry name" value="Glucocorticoid receptor-like (DNA-binding domain)"/>
    <property type="match status" value="1"/>
</dbReference>
<evidence type="ECO:0000313" key="10">
    <source>
        <dbReference type="RefSeq" id="XP_022141121.1"/>
    </source>
</evidence>
<evidence type="ECO:0000256" key="3">
    <source>
        <dbReference type="ARBA" id="ARBA00022771"/>
    </source>
</evidence>
<dbReference type="InterPro" id="IPR002653">
    <property type="entry name" value="Znf_A20"/>
</dbReference>
<dbReference type="Gene3D" id="4.10.1110.10">
    <property type="entry name" value="AN1-like Zinc finger"/>
    <property type="match status" value="1"/>
</dbReference>
<evidence type="ECO:0000259" key="8">
    <source>
        <dbReference type="PROSITE" id="PS51039"/>
    </source>
</evidence>
<gene>
    <name evidence="10" type="primary">LOC111011593</name>
</gene>
<evidence type="ECO:0000256" key="1">
    <source>
        <dbReference type="ARBA" id="ARBA00003732"/>
    </source>
</evidence>
<dbReference type="PANTHER" id="PTHR10634">
    <property type="entry name" value="AN1-TYPE ZINC FINGER PROTEIN"/>
    <property type="match status" value="1"/>
</dbReference>
<dbReference type="AlphaFoldDB" id="A0A6J1CI30"/>
<dbReference type="GO" id="GO:0003677">
    <property type="term" value="F:DNA binding"/>
    <property type="evidence" value="ECO:0007669"/>
    <property type="project" value="InterPro"/>
</dbReference>
<dbReference type="PANTHER" id="PTHR10634:SF124">
    <property type="entry name" value="ZINC FINGER A20 AND AN1 DOMAIN-CONTAINING STRESS-ASSOCIATED PROTEIN 8-RELATED"/>
    <property type="match status" value="1"/>
</dbReference>
<evidence type="ECO:0000256" key="5">
    <source>
        <dbReference type="PROSITE-ProRule" id="PRU00449"/>
    </source>
</evidence>
<evidence type="ECO:0000259" key="7">
    <source>
        <dbReference type="PROSITE" id="PS51036"/>
    </source>
</evidence>
<dbReference type="SMART" id="SM00259">
    <property type="entry name" value="ZnF_A20"/>
    <property type="match status" value="1"/>
</dbReference>
<evidence type="ECO:0000256" key="4">
    <source>
        <dbReference type="ARBA" id="ARBA00022833"/>
    </source>
</evidence>
<feature type="domain" description="A20-type" evidence="7">
    <location>
        <begin position="7"/>
        <end position="41"/>
    </location>
</feature>
<evidence type="ECO:0000256" key="6">
    <source>
        <dbReference type="SAM" id="MobiDB-lite"/>
    </source>
</evidence>
<reference evidence="10" key="1">
    <citation type="submission" date="2025-08" db="UniProtKB">
        <authorList>
            <consortium name="RefSeq"/>
        </authorList>
    </citation>
    <scope>IDENTIFICATION</scope>
    <source>
        <strain evidence="10">OHB3-1</strain>
    </source>
</reference>
<sequence>MSESGSASDAKLCANNCGFYGTPKNRNLCSVCYAASLKETGEDSGRRESSHDVVPGAELVGVHDEAPDFGTRESSPPAPASASASESTSSATSGSEAGSSNPAPKTKNRCTICKKKVGLLGFNCRCGGLFCGRHRHPEEHSCGVDRKAIGREILEKQIVECKADKLEFRV</sequence>
<feature type="domain" description="AN1-type" evidence="8">
    <location>
        <begin position="104"/>
        <end position="150"/>
    </location>
</feature>
<dbReference type="Pfam" id="PF01754">
    <property type="entry name" value="zf-A20"/>
    <property type="match status" value="1"/>
</dbReference>
<dbReference type="Pfam" id="PF01428">
    <property type="entry name" value="zf-AN1"/>
    <property type="match status" value="1"/>
</dbReference>
<dbReference type="SMART" id="SM00154">
    <property type="entry name" value="ZnF_AN1"/>
    <property type="match status" value="1"/>
</dbReference>
<organism evidence="9 10">
    <name type="scientific">Momordica charantia</name>
    <name type="common">Bitter gourd</name>
    <name type="synonym">Balsam pear</name>
    <dbReference type="NCBI Taxonomy" id="3673"/>
    <lineage>
        <taxon>Eukaryota</taxon>
        <taxon>Viridiplantae</taxon>
        <taxon>Streptophyta</taxon>
        <taxon>Embryophyta</taxon>
        <taxon>Tracheophyta</taxon>
        <taxon>Spermatophyta</taxon>
        <taxon>Magnoliopsida</taxon>
        <taxon>eudicotyledons</taxon>
        <taxon>Gunneridae</taxon>
        <taxon>Pentapetalae</taxon>
        <taxon>rosids</taxon>
        <taxon>fabids</taxon>
        <taxon>Cucurbitales</taxon>
        <taxon>Cucurbitaceae</taxon>
        <taxon>Momordiceae</taxon>
        <taxon>Momordica</taxon>
    </lineage>
</organism>
<keyword evidence="4" id="KW-0862">Zinc</keyword>
<accession>A0A6J1CI30</accession>
<dbReference type="RefSeq" id="XP_022141121.1">
    <property type="nucleotide sequence ID" value="XM_022285429.1"/>
</dbReference>
<keyword evidence="9" id="KW-1185">Reference proteome</keyword>
<dbReference type="Gene3D" id="1.20.5.4770">
    <property type="match status" value="1"/>
</dbReference>
<dbReference type="PROSITE" id="PS51039">
    <property type="entry name" value="ZF_AN1"/>
    <property type="match status" value="1"/>
</dbReference>
<dbReference type="GeneID" id="111011593"/>